<name>A0ABY6K8N3_9ARAC</name>
<proteinExistence type="predicted"/>
<dbReference type="Pfam" id="PF18701">
    <property type="entry name" value="DUF5641"/>
    <property type="match status" value="2"/>
</dbReference>
<dbReference type="EMBL" id="CP092864">
    <property type="protein sequence ID" value="UYV64055.1"/>
    <property type="molecule type" value="Genomic_DNA"/>
</dbReference>
<keyword evidence="3" id="KW-1185">Reference proteome</keyword>
<evidence type="ECO:0000313" key="3">
    <source>
        <dbReference type="Proteomes" id="UP001235939"/>
    </source>
</evidence>
<organism evidence="2 3">
    <name type="scientific">Cordylochernes scorpioides</name>
    <dbReference type="NCBI Taxonomy" id="51811"/>
    <lineage>
        <taxon>Eukaryota</taxon>
        <taxon>Metazoa</taxon>
        <taxon>Ecdysozoa</taxon>
        <taxon>Arthropoda</taxon>
        <taxon>Chelicerata</taxon>
        <taxon>Arachnida</taxon>
        <taxon>Pseudoscorpiones</taxon>
        <taxon>Cheliferoidea</taxon>
        <taxon>Chernetidae</taxon>
        <taxon>Cordylochernes</taxon>
    </lineage>
</organism>
<reference evidence="2 3" key="1">
    <citation type="submission" date="2022-01" db="EMBL/GenBank/DDBJ databases">
        <title>A chromosomal length assembly of Cordylochernes scorpioides.</title>
        <authorList>
            <person name="Zeh D."/>
            <person name="Zeh J."/>
        </authorList>
    </citation>
    <scope>NUCLEOTIDE SEQUENCE [LARGE SCALE GENOMIC DNA]</scope>
    <source>
        <strain evidence="2">IN4F17</strain>
        <tissue evidence="2">Whole Body</tissue>
    </source>
</reference>
<accession>A0ABY6K8N3</accession>
<evidence type="ECO:0000313" key="2">
    <source>
        <dbReference type="EMBL" id="UYV64055.1"/>
    </source>
</evidence>
<dbReference type="PANTHER" id="PTHR47331:SF1">
    <property type="entry name" value="GAG-LIKE PROTEIN"/>
    <property type="match status" value="1"/>
</dbReference>
<feature type="domain" description="DUF5641" evidence="1">
    <location>
        <begin position="314"/>
        <end position="406"/>
    </location>
</feature>
<dbReference type="Proteomes" id="UP001235939">
    <property type="component" value="Chromosome 02"/>
</dbReference>
<evidence type="ECO:0000259" key="1">
    <source>
        <dbReference type="Pfam" id="PF18701"/>
    </source>
</evidence>
<feature type="domain" description="DUF5641" evidence="1">
    <location>
        <begin position="135"/>
        <end position="227"/>
    </location>
</feature>
<dbReference type="InterPro" id="IPR040676">
    <property type="entry name" value="DUF5641"/>
</dbReference>
<protein>
    <recommendedName>
        <fullName evidence="1">DUF5641 domain-containing protein</fullName>
    </recommendedName>
</protein>
<sequence length="410" mass="47663">MVPGAPTTREVQLTERFYQRSFLIVELNQLTRKFHAEVESRRLTIDVGLRVGLDLKSRPDPEGLFITSMTTAGLLNYEELLTLLAQIEACINSRPLTFVSNDPNDLTALTPGHFLIGNAIRHDAESDYSTLNLRSRWDLIQPQRDYFWNRWSCEYLHQLQERRKWRTSHPDVNIGDLVMFKEQNKPLQWKLARIVQIFPGEDDHVRVVLLRTPKGLLKRPITKICPLPYRGSGLKSRPDPEGLFITSMTTAGLLNYEELLTLLAQIEACINSRPLTFVSNDPNDLTALTPGHFLIGNAIRHDAESDYSTLNLRSRWDLIQPQRDYFWNRWSCEYLHQLQERRKWRTSHPDVNIGDLVMFKEQNKPLQWKLARIVQIFPGEDDHVRVVLLRTPKGLLKRPITKICPLPYRG</sequence>
<dbReference type="PANTHER" id="PTHR47331">
    <property type="entry name" value="PHD-TYPE DOMAIN-CONTAINING PROTEIN"/>
    <property type="match status" value="1"/>
</dbReference>
<gene>
    <name evidence="2" type="ORF">LAZ67_2006414</name>
</gene>